<evidence type="ECO:0000256" key="1">
    <source>
        <dbReference type="SAM" id="MobiDB-lite"/>
    </source>
</evidence>
<proteinExistence type="predicted"/>
<gene>
    <name evidence="2" type="ORF">PYX00_004070</name>
</gene>
<dbReference type="EMBL" id="JARGDH010000002">
    <property type="protein sequence ID" value="KAL0276511.1"/>
    <property type="molecule type" value="Genomic_DNA"/>
</dbReference>
<sequence>MGWPRFEATSNPFGKTNPIRVPGGEATPWVLQECETRLVTPDSLQEFAKDHARWKSLVTSLKRKKWRKGEKEN</sequence>
<accession>A0AAW2I362</accession>
<comment type="caution">
    <text evidence="2">The sequence shown here is derived from an EMBL/GenBank/DDBJ whole genome shotgun (WGS) entry which is preliminary data.</text>
</comment>
<feature type="region of interest" description="Disordered" evidence="1">
    <location>
        <begin position="1"/>
        <end position="24"/>
    </location>
</feature>
<name>A0AAW2I362_9NEOP</name>
<reference evidence="2" key="1">
    <citation type="journal article" date="2024" name="Gigascience">
        <title>Chromosome-level genome of the poultry shaft louse Menopon gallinae provides insight into the host-switching and adaptive evolution of parasitic lice.</title>
        <authorList>
            <person name="Xu Y."/>
            <person name="Ma L."/>
            <person name="Liu S."/>
            <person name="Liang Y."/>
            <person name="Liu Q."/>
            <person name="He Z."/>
            <person name="Tian L."/>
            <person name="Duan Y."/>
            <person name="Cai W."/>
            <person name="Li H."/>
            <person name="Song F."/>
        </authorList>
    </citation>
    <scope>NUCLEOTIDE SEQUENCE</scope>
    <source>
        <strain evidence="2">Cailab_2023a</strain>
    </source>
</reference>
<evidence type="ECO:0000313" key="2">
    <source>
        <dbReference type="EMBL" id="KAL0276511.1"/>
    </source>
</evidence>
<protein>
    <submittedName>
        <fullName evidence="2">Uncharacterized protein</fullName>
    </submittedName>
</protein>
<dbReference type="AlphaFoldDB" id="A0AAW2I362"/>
<organism evidence="2">
    <name type="scientific">Menopon gallinae</name>
    <name type="common">poultry shaft louse</name>
    <dbReference type="NCBI Taxonomy" id="328185"/>
    <lineage>
        <taxon>Eukaryota</taxon>
        <taxon>Metazoa</taxon>
        <taxon>Ecdysozoa</taxon>
        <taxon>Arthropoda</taxon>
        <taxon>Hexapoda</taxon>
        <taxon>Insecta</taxon>
        <taxon>Pterygota</taxon>
        <taxon>Neoptera</taxon>
        <taxon>Paraneoptera</taxon>
        <taxon>Psocodea</taxon>
        <taxon>Troctomorpha</taxon>
        <taxon>Phthiraptera</taxon>
        <taxon>Amblycera</taxon>
        <taxon>Menoponidae</taxon>
        <taxon>Menopon</taxon>
    </lineage>
</organism>